<dbReference type="Pfam" id="PF02748">
    <property type="entry name" value="PyrI_C"/>
    <property type="match status" value="1"/>
</dbReference>
<keyword evidence="5 7" id="KW-0862">Zinc</keyword>
<feature type="binding site" evidence="7">
    <location>
        <position position="108"/>
    </location>
    <ligand>
        <name>Zn(2+)</name>
        <dbReference type="ChEBI" id="CHEBI:29105"/>
    </ligand>
</feature>
<dbReference type="EMBL" id="BSSU01000014">
    <property type="protein sequence ID" value="GLX83307.1"/>
    <property type="molecule type" value="Genomic_DNA"/>
</dbReference>
<dbReference type="SUPFAM" id="SSF54893">
    <property type="entry name" value="Aspartate carbamoyltransferase, Regulatory-chain, N-terminal domain"/>
    <property type="match status" value="1"/>
</dbReference>
<dbReference type="Proteomes" id="UP001157133">
    <property type="component" value="Unassembled WGS sequence"/>
</dbReference>
<accession>A0ABQ6H5A4</accession>
<feature type="domain" description="Aspartate carbamoyltransferase regulatory subunit C-terminal" evidence="9">
    <location>
        <begin position="102"/>
        <end position="146"/>
    </location>
</feature>
<keyword evidence="4 7" id="KW-0479">Metal-binding</keyword>
<dbReference type="InterPro" id="IPR036793">
    <property type="entry name" value="Asp_carbatrfase_reg_N_sf"/>
</dbReference>
<keyword evidence="6 7" id="KW-0665">Pyrimidine biosynthesis</keyword>
<evidence type="ECO:0000256" key="1">
    <source>
        <dbReference type="ARBA" id="ARBA00002565"/>
    </source>
</evidence>
<comment type="subunit">
    <text evidence="7">Contains catalytic and regulatory chains.</text>
</comment>
<proteinExistence type="inferred from homology"/>
<evidence type="ECO:0000313" key="10">
    <source>
        <dbReference type="EMBL" id="GLX83307.1"/>
    </source>
</evidence>
<evidence type="ECO:0000256" key="7">
    <source>
        <dbReference type="HAMAP-Rule" id="MF_00002"/>
    </source>
</evidence>
<evidence type="ECO:0000256" key="3">
    <source>
        <dbReference type="ARBA" id="ARBA00021764"/>
    </source>
</evidence>
<sequence>MTGRKLKVEAIASGTVIDHIPAGMGIRILNFFELTKQQDRITVGLNLKKSTGGKKDLIKVENTKFTKEQAQQLALFAQDATINVIEDYKVVEKFKVTLPEAIEEVLSCPNTNCITHDEPVSSTFYIKEQQDKVALKCHYCEKSFHQSFFKELV</sequence>
<evidence type="ECO:0000256" key="4">
    <source>
        <dbReference type="ARBA" id="ARBA00022723"/>
    </source>
</evidence>
<dbReference type="PANTHER" id="PTHR35805:SF1">
    <property type="entry name" value="ASPARTATE CARBAMOYLTRANSFERASE REGULATORY CHAIN"/>
    <property type="match status" value="1"/>
</dbReference>
<dbReference type="InterPro" id="IPR020542">
    <property type="entry name" value="Asp_carbamoyltrfase_reg_C"/>
</dbReference>
<feature type="binding site" evidence="7">
    <location>
        <position position="113"/>
    </location>
    <ligand>
        <name>Zn(2+)</name>
        <dbReference type="ChEBI" id="CHEBI:29105"/>
    </ligand>
</feature>
<dbReference type="SUPFAM" id="SSF57825">
    <property type="entry name" value="Aspartate carbamoyltransferase, Regulatory-chain, C-terminal domain"/>
    <property type="match status" value="1"/>
</dbReference>
<dbReference type="Gene3D" id="2.30.30.20">
    <property type="entry name" value="Aspartate carbamoyltransferase regulatory subunit, C-terminal domain"/>
    <property type="match status" value="1"/>
</dbReference>
<name>A0ABQ6H5A4_9GAMM</name>
<dbReference type="Gene3D" id="3.30.70.140">
    <property type="entry name" value="Aspartate carbamoyltransferase regulatory subunit, N-terminal domain"/>
    <property type="match status" value="1"/>
</dbReference>
<evidence type="ECO:0000259" key="9">
    <source>
        <dbReference type="Pfam" id="PF02748"/>
    </source>
</evidence>
<dbReference type="Pfam" id="PF01948">
    <property type="entry name" value="PyrI"/>
    <property type="match status" value="1"/>
</dbReference>
<evidence type="ECO:0000256" key="5">
    <source>
        <dbReference type="ARBA" id="ARBA00022833"/>
    </source>
</evidence>
<comment type="caution">
    <text evidence="10">The sequence shown here is derived from an EMBL/GenBank/DDBJ whole genome shotgun (WGS) entry which is preliminary data.</text>
</comment>
<dbReference type="NCBIfam" id="TIGR00240">
    <property type="entry name" value="ATCase_reg"/>
    <property type="match status" value="1"/>
</dbReference>
<gene>
    <name evidence="7 10" type="primary">pyrI</name>
    <name evidence="10" type="ORF">theurythT_27590</name>
</gene>
<protein>
    <recommendedName>
        <fullName evidence="3 7">Aspartate carbamoyltransferase regulatory chain</fullName>
    </recommendedName>
</protein>
<comment type="cofactor">
    <cofactor evidence="7">
        <name>Zn(2+)</name>
        <dbReference type="ChEBI" id="CHEBI:29105"/>
    </cofactor>
    <text evidence="7">Binds 1 zinc ion per subunit.</text>
</comment>
<dbReference type="InterPro" id="IPR002801">
    <property type="entry name" value="Asp_carbamoylTrfase_reg"/>
</dbReference>
<comment type="function">
    <text evidence="1 7">Involved in allosteric regulation of aspartate carbamoyltransferase.</text>
</comment>
<feature type="domain" description="Aspartate carbamoyltransferase regulatory subunit N-terminal" evidence="8">
    <location>
        <begin position="6"/>
        <end position="96"/>
    </location>
</feature>
<feature type="binding site" evidence="7">
    <location>
        <position position="140"/>
    </location>
    <ligand>
        <name>Zn(2+)</name>
        <dbReference type="ChEBI" id="CHEBI:29105"/>
    </ligand>
</feature>
<reference evidence="10 11" key="1">
    <citation type="submission" date="2023-03" db="EMBL/GenBank/DDBJ databases">
        <title>Draft genome sequence of Thalassotalea eurytherma JCM 18482T.</title>
        <authorList>
            <person name="Sawabe T."/>
        </authorList>
    </citation>
    <scope>NUCLEOTIDE SEQUENCE [LARGE SCALE GENOMIC DNA]</scope>
    <source>
        <strain evidence="10 11">JCM 18482</strain>
    </source>
</reference>
<evidence type="ECO:0000313" key="11">
    <source>
        <dbReference type="Proteomes" id="UP001157133"/>
    </source>
</evidence>
<organism evidence="10 11">
    <name type="scientific">Thalassotalea eurytherma</name>
    <dbReference type="NCBI Taxonomy" id="1144278"/>
    <lineage>
        <taxon>Bacteria</taxon>
        <taxon>Pseudomonadati</taxon>
        <taxon>Pseudomonadota</taxon>
        <taxon>Gammaproteobacteria</taxon>
        <taxon>Alteromonadales</taxon>
        <taxon>Colwelliaceae</taxon>
        <taxon>Thalassotalea</taxon>
    </lineage>
</organism>
<evidence type="ECO:0000259" key="8">
    <source>
        <dbReference type="Pfam" id="PF01948"/>
    </source>
</evidence>
<evidence type="ECO:0000256" key="6">
    <source>
        <dbReference type="ARBA" id="ARBA00022975"/>
    </source>
</evidence>
<comment type="similarity">
    <text evidence="2 7">Belongs to the PyrI family.</text>
</comment>
<keyword evidence="11" id="KW-1185">Reference proteome</keyword>
<dbReference type="InterPro" id="IPR036792">
    <property type="entry name" value="Asp_carbatrfase_reg_C_sf"/>
</dbReference>
<dbReference type="InterPro" id="IPR020545">
    <property type="entry name" value="Asp_carbamoyltransf_reg_N"/>
</dbReference>
<dbReference type="PANTHER" id="PTHR35805">
    <property type="entry name" value="ASPARTATE CARBAMOYLTRANSFERASE REGULATORY CHAIN"/>
    <property type="match status" value="1"/>
</dbReference>
<evidence type="ECO:0000256" key="2">
    <source>
        <dbReference type="ARBA" id="ARBA00010498"/>
    </source>
</evidence>
<feature type="binding site" evidence="7">
    <location>
        <position position="137"/>
    </location>
    <ligand>
        <name>Zn(2+)</name>
        <dbReference type="ChEBI" id="CHEBI:29105"/>
    </ligand>
</feature>
<dbReference type="RefSeq" id="WP_284208725.1">
    <property type="nucleotide sequence ID" value="NZ_BSSU01000014.1"/>
</dbReference>
<dbReference type="HAMAP" id="MF_00002">
    <property type="entry name" value="Asp_carb_tr_reg"/>
    <property type="match status" value="1"/>
</dbReference>